<gene>
    <name evidence="3" type="ORF">PLEPLA_LOCUS6669</name>
</gene>
<proteinExistence type="predicted"/>
<name>A0A9N7TU68_PLEPL</name>
<feature type="signal peptide" evidence="1">
    <location>
        <begin position="1"/>
        <end position="24"/>
    </location>
</feature>
<reference evidence="3" key="1">
    <citation type="submission" date="2020-03" db="EMBL/GenBank/DDBJ databases">
        <authorList>
            <person name="Weist P."/>
        </authorList>
    </citation>
    <scope>NUCLEOTIDE SEQUENCE</scope>
</reference>
<dbReference type="SUPFAM" id="SSF82671">
    <property type="entry name" value="SEA domain"/>
    <property type="match status" value="1"/>
</dbReference>
<comment type="caution">
    <text evidence="3">The sequence shown here is derived from an EMBL/GenBank/DDBJ whole genome shotgun (WGS) entry which is preliminary data.</text>
</comment>
<feature type="domain" description="SEA" evidence="2">
    <location>
        <begin position="241"/>
        <end position="352"/>
    </location>
</feature>
<dbReference type="PROSITE" id="PS50024">
    <property type="entry name" value="SEA"/>
    <property type="match status" value="1"/>
</dbReference>
<evidence type="ECO:0000259" key="2">
    <source>
        <dbReference type="PROSITE" id="PS50024"/>
    </source>
</evidence>
<evidence type="ECO:0000256" key="1">
    <source>
        <dbReference type="SAM" id="SignalP"/>
    </source>
</evidence>
<accession>A0A9N7TU68</accession>
<keyword evidence="4" id="KW-1185">Reference proteome</keyword>
<feature type="chain" id="PRO_5040457472" description="SEA domain-containing protein" evidence="1">
    <location>
        <begin position="25"/>
        <end position="379"/>
    </location>
</feature>
<dbReference type="AlphaFoldDB" id="A0A9N7TU68"/>
<protein>
    <recommendedName>
        <fullName evidence="2">SEA domain-containing protein</fullName>
    </recommendedName>
</protein>
<dbReference type="Pfam" id="PF01390">
    <property type="entry name" value="SEA"/>
    <property type="match status" value="1"/>
</dbReference>
<keyword evidence="1" id="KW-0732">Signal</keyword>
<dbReference type="InterPro" id="IPR036364">
    <property type="entry name" value="SEA_dom_sf"/>
</dbReference>
<sequence>MAFGPVLSSLLIFIVAIDLIVVKATIVEAFVEELSDPKSTQFVTLAAKVVAVYDAVYRTKYGLLFIRTYVIKFTRASTRMDKTEVEVGVVFKDNTSVKYNWWINYNWSFNYTWWVNHHRRVNRDWWINYNWSFNSNWWVNHHRRVNYDWWINYNWSFNSNWWVNHHRRVNHDWWINYNWSFNYTWWVNHHRRVNHDWWINYNWSFNSNWWVNHHRRVNYDWWINYNWSFNSNWSVDHHRRVNYHFRINYNWRSVGETFTIDLANPSSAAFKSRALLIKTTLEPSYKQGFSSFRTLNVESFSNGSIINHIRLGFASTSVPDNTQIANVLINAASNITAFNIETSSVSVDGTQVSRGVGHKISLISASFLVLMSWLLSSQQ</sequence>
<evidence type="ECO:0000313" key="4">
    <source>
        <dbReference type="Proteomes" id="UP001153269"/>
    </source>
</evidence>
<evidence type="ECO:0000313" key="3">
    <source>
        <dbReference type="EMBL" id="CAB1418842.1"/>
    </source>
</evidence>
<organism evidence="3 4">
    <name type="scientific">Pleuronectes platessa</name>
    <name type="common">European plaice</name>
    <dbReference type="NCBI Taxonomy" id="8262"/>
    <lineage>
        <taxon>Eukaryota</taxon>
        <taxon>Metazoa</taxon>
        <taxon>Chordata</taxon>
        <taxon>Craniata</taxon>
        <taxon>Vertebrata</taxon>
        <taxon>Euteleostomi</taxon>
        <taxon>Actinopterygii</taxon>
        <taxon>Neopterygii</taxon>
        <taxon>Teleostei</taxon>
        <taxon>Neoteleostei</taxon>
        <taxon>Acanthomorphata</taxon>
        <taxon>Carangaria</taxon>
        <taxon>Pleuronectiformes</taxon>
        <taxon>Pleuronectoidei</taxon>
        <taxon>Pleuronectidae</taxon>
        <taxon>Pleuronectes</taxon>
    </lineage>
</organism>
<dbReference type="Proteomes" id="UP001153269">
    <property type="component" value="Unassembled WGS sequence"/>
</dbReference>
<dbReference type="InterPro" id="IPR000082">
    <property type="entry name" value="SEA_dom"/>
</dbReference>
<dbReference type="EMBL" id="CADEAL010000344">
    <property type="protein sequence ID" value="CAB1418842.1"/>
    <property type="molecule type" value="Genomic_DNA"/>
</dbReference>
<dbReference type="Gene3D" id="3.30.70.960">
    <property type="entry name" value="SEA domain"/>
    <property type="match status" value="1"/>
</dbReference>